<dbReference type="InterPro" id="IPR018060">
    <property type="entry name" value="HTH_AraC"/>
</dbReference>
<dbReference type="SUPFAM" id="SSF46689">
    <property type="entry name" value="Homeodomain-like"/>
    <property type="match status" value="2"/>
</dbReference>
<dbReference type="SUPFAM" id="SSF51182">
    <property type="entry name" value="RmlC-like cupins"/>
    <property type="match status" value="1"/>
</dbReference>
<keyword evidence="6" id="KW-1185">Reference proteome</keyword>
<dbReference type="PANTHER" id="PTHR43280">
    <property type="entry name" value="ARAC-FAMILY TRANSCRIPTIONAL REGULATOR"/>
    <property type="match status" value="1"/>
</dbReference>
<dbReference type="RefSeq" id="WP_283412749.1">
    <property type="nucleotide sequence ID" value="NZ_FXUA01000003.1"/>
</dbReference>
<dbReference type="Proteomes" id="UP001157915">
    <property type="component" value="Unassembled WGS sequence"/>
</dbReference>
<comment type="caution">
    <text evidence="5">The sequence shown here is derived from an EMBL/GenBank/DDBJ whole genome shotgun (WGS) entry which is preliminary data.</text>
</comment>
<feature type="domain" description="HTH araC/xylS-type" evidence="4">
    <location>
        <begin position="177"/>
        <end position="275"/>
    </location>
</feature>
<evidence type="ECO:0000313" key="6">
    <source>
        <dbReference type="Proteomes" id="UP001157915"/>
    </source>
</evidence>
<keyword evidence="1" id="KW-0805">Transcription regulation</keyword>
<evidence type="ECO:0000259" key="4">
    <source>
        <dbReference type="PROSITE" id="PS01124"/>
    </source>
</evidence>
<dbReference type="CDD" id="cd06976">
    <property type="entry name" value="cupin_MtlR-like_N"/>
    <property type="match status" value="1"/>
</dbReference>
<protein>
    <submittedName>
        <fullName evidence="5">AraC-type DNA-binding protein</fullName>
    </submittedName>
</protein>
<keyword evidence="2 5" id="KW-0238">DNA-binding</keyword>
<proteinExistence type="predicted"/>
<dbReference type="SMART" id="SM00342">
    <property type="entry name" value="HTH_ARAC"/>
    <property type="match status" value="1"/>
</dbReference>
<keyword evidence="3" id="KW-0804">Transcription</keyword>
<evidence type="ECO:0000256" key="3">
    <source>
        <dbReference type="ARBA" id="ARBA00023163"/>
    </source>
</evidence>
<dbReference type="InterPro" id="IPR014710">
    <property type="entry name" value="RmlC-like_jellyroll"/>
</dbReference>
<sequence>MKPILEPIPLGSLRSIQSFCFTKPNFETPWHFHPQHELTYIEQSVGTKFIGDYVGSYEPGELVLLRSNLPHCWRNSVHETDLAISYVVQWNVGIYPEIHELKAIHQLLKTASKGIIFEKADVSELIPLFKKLPELTAPEQYTQLLSLLQRLADCHFKSLSEASFIDNLPSEYGSRMAKIHDFVAENYGRKIYLRELSELINMSEQSFSRFFTKMMGRSFFTFLNEYRVNIAARLLLDSDYSIAQISYSCGFESLPFFHKKFHQAYQLTPARYRKQHLAIR</sequence>
<evidence type="ECO:0000313" key="5">
    <source>
        <dbReference type="EMBL" id="SMP21036.1"/>
    </source>
</evidence>
<organism evidence="5 6">
    <name type="scientific">Algoriphagus winogradskyi</name>
    <dbReference type="NCBI Taxonomy" id="237017"/>
    <lineage>
        <taxon>Bacteria</taxon>
        <taxon>Pseudomonadati</taxon>
        <taxon>Bacteroidota</taxon>
        <taxon>Cytophagia</taxon>
        <taxon>Cytophagales</taxon>
        <taxon>Cyclobacteriaceae</taxon>
        <taxon>Algoriphagus</taxon>
    </lineage>
</organism>
<name>A0ABY1NXF0_9BACT</name>
<evidence type="ECO:0000256" key="2">
    <source>
        <dbReference type="ARBA" id="ARBA00023125"/>
    </source>
</evidence>
<gene>
    <name evidence="5" type="ORF">SAMN06265367_103221</name>
</gene>
<dbReference type="GO" id="GO:0003677">
    <property type="term" value="F:DNA binding"/>
    <property type="evidence" value="ECO:0007669"/>
    <property type="project" value="UniProtKB-KW"/>
</dbReference>
<dbReference type="InterPro" id="IPR011051">
    <property type="entry name" value="RmlC_Cupin_sf"/>
</dbReference>
<reference evidence="5 6" key="1">
    <citation type="submission" date="2017-05" db="EMBL/GenBank/DDBJ databases">
        <authorList>
            <person name="Varghese N."/>
            <person name="Submissions S."/>
        </authorList>
    </citation>
    <scope>NUCLEOTIDE SEQUENCE [LARGE SCALE GENOMIC DNA]</scope>
    <source>
        <strain evidence="5 6">DSM 15360</strain>
    </source>
</reference>
<dbReference type="PANTHER" id="PTHR43280:SF27">
    <property type="entry name" value="TRANSCRIPTIONAL REGULATOR MTLR"/>
    <property type="match status" value="1"/>
</dbReference>
<dbReference type="PROSITE" id="PS01124">
    <property type="entry name" value="HTH_ARAC_FAMILY_2"/>
    <property type="match status" value="1"/>
</dbReference>
<dbReference type="InterPro" id="IPR009057">
    <property type="entry name" value="Homeodomain-like_sf"/>
</dbReference>
<dbReference type="EMBL" id="FXUA01000003">
    <property type="protein sequence ID" value="SMP21036.1"/>
    <property type="molecule type" value="Genomic_DNA"/>
</dbReference>
<dbReference type="Pfam" id="PF12833">
    <property type="entry name" value="HTH_18"/>
    <property type="match status" value="1"/>
</dbReference>
<accession>A0ABY1NXF0</accession>
<evidence type="ECO:0000256" key="1">
    <source>
        <dbReference type="ARBA" id="ARBA00023015"/>
    </source>
</evidence>
<dbReference type="Gene3D" id="2.60.120.10">
    <property type="entry name" value="Jelly Rolls"/>
    <property type="match status" value="1"/>
</dbReference>
<dbReference type="Gene3D" id="1.10.10.60">
    <property type="entry name" value="Homeodomain-like"/>
    <property type="match status" value="2"/>
</dbReference>